<dbReference type="SUPFAM" id="SSF55031">
    <property type="entry name" value="Bacterial exopeptidase dimerisation domain"/>
    <property type="match status" value="1"/>
</dbReference>
<evidence type="ECO:0000256" key="6">
    <source>
        <dbReference type="ARBA" id="ARBA00022723"/>
    </source>
</evidence>
<dbReference type="InterPro" id="IPR010169">
    <property type="entry name" value="AcOrn-deacetyl"/>
</dbReference>
<dbReference type="InterPro" id="IPR011650">
    <property type="entry name" value="Peptidase_M20_dimer"/>
</dbReference>
<dbReference type="NCBIfam" id="NF005710">
    <property type="entry name" value="PRK07522.1"/>
    <property type="match status" value="1"/>
</dbReference>
<dbReference type="PANTHER" id="PTHR43808">
    <property type="entry name" value="ACETYLORNITHINE DEACETYLASE"/>
    <property type="match status" value="1"/>
</dbReference>
<dbReference type="InterPro" id="IPR002933">
    <property type="entry name" value="Peptidase_M20"/>
</dbReference>
<dbReference type="Gene3D" id="3.30.70.360">
    <property type="match status" value="1"/>
</dbReference>
<keyword evidence="9" id="KW-0170">Cobalt</keyword>
<organism evidence="11">
    <name type="scientific">Aureimonas frigidaquae</name>
    <dbReference type="NCBI Taxonomy" id="424757"/>
    <lineage>
        <taxon>Bacteria</taxon>
        <taxon>Pseudomonadati</taxon>
        <taxon>Pseudomonadota</taxon>
        <taxon>Alphaproteobacteria</taxon>
        <taxon>Hyphomicrobiales</taxon>
        <taxon>Aurantimonadaceae</taxon>
        <taxon>Aureimonas</taxon>
    </lineage>
</organism>
<dbReference type="Pfam" id="PF01546">
    <property type="entry name" value="Peptidase_M20"/>
    <property type="match status" value="1"/>
</dbReference>
<dbReference type="InterPro" id="IPR036264">
    <property type="entry name" value="Bact_exopeptidase_dim_dom"/>
</dbReference>
<dbReference type="GO" id="GO:0046872">
    <property type="term" value="F:metal ion binding"/>
    <property type="evidence" value="ECO:0007669"/>
    <property type="project" value="UniProtKB-KW"/>
</dbReference>
<dbReference type="PANTHER" id="PTHR43808:SF31">
    <property type="entry name" value="N-ACETYL-L-CITRULLINE DEACETYLASE"/>
    <property type="match status" value="1"/>
</dbReference>
<keyword evidence="8" id="KW-0862">Zinc</keyword>
<dbReference type="Pfam" id="PF07687">
    <property type="entry name" value="M20_dimer"/>
    <property type="match status" value="1"/>
</dbReference>
<evidence type="ECO:0000313" key="11">
    <source>
        <dbReference type="EMBL" id="BAT27457.1"/>
    </source>
</evidence>
<dbReference type="SUPFAM" id="SSF53187">
    <property type="entry name" value="Zn-dependent exopeptidases"/>
    <property type="match status" value="1"/>
</dbReference>
<keyword evidence="4" id="KW-0055">Arginine biosynthesis</keyword>
<evidence type="ECO:0000256" key="2">
    <source>
        <dbReference type="ARBA" id="ARBA00005691"/>
    </source>
</evidence>
<evidence type="ECO:0000256" key="5">
    <source>
        <dbReference type="ARBA" id="ARBA00022605"/>
    </source>
</evidence>
<dbReference type="CDD" id="cd03894">
    <property type="entry name" value="M20_ArgE"/>
    <property type="match status" value="1"/>
</dbReference>
<comment type="cofactor">
    <cofactor evidence="1">
        <name>Zn(2+)</name>
        <dbReference type="ChEBI" id="CHEBI:29105"/>
    </cofactor>
</comment>
<dbReference type="RefSeq" id="WP_062228510.1">
    <property type="nucleotide sequence ID" value="NZ_BBWR01000012.1"/>
</dbReference>
<dbReference type="InterPro" id="IPR001261">
    <property type="entry name" value="ArgE/DapE_CS"/>
</dbReference>
<reference evidence="11" key="1">
    <citation type="journal article" date="2015" name="Proc. Natl. Acad. Sci. U.S.A.">
        <title>Bacterial clade with the ribosomal RNA operon on a small plasmid rather than the chromosome.</title>
        <authorList>
            <person name="Anda M."/>
            <person name="Ohtsubo Y."/>
            <person name="Okubo T."/>
            <person name="Sugawara M."/>
            <person name="Nagata Y."/>
            <person name="Tsuda M."/>
            <person name="Minamisawa K."/>
            <person name="Mitsui H."/>
        </authorList>
    </citation>
    <scope>NUCLEOTIDE SEQUENCE</scope>
    <source>
        <strain evidence="11">JCM 14755</strain>
    </source>
</reference>
<dbReference type="InterPro" id="IPR050072">
    <property type="entry name" value="Peptidase_M20A"/>
</dbReference>
<keyword evidence="3" id="KW-0963">Cytoplasm</keyword>
<sequence length="396" mass="42283">MTHAIIEILARLVAFPTVSRQSNLALLDYVEGLLRPAGIALTRYESADGTRANLWASVGPNIAGGIVLSGHCDVVPVEGQDWSTNPFALHAQEGKLYGRGTADMKGFLAVAITAMLDAATRELRLPLHLAISYDEEIGCLGVRGMLDMRRTHPARPALCLIGEPTGMRLATGHKGKRALRACCHGQEGHSALAPHALNALHLGADFIQCLRAHQDLLEKTGARDAAYDIPYSTLHVGTMQGGTALNIVPARCDLEFELRNVAADDPDAIIAAIAADADAIAARHRDRFPKARIDIDSVSGYPGLDTPLDTPQVAWLQSLLGHEDAPIKVAFGTEGGLFHQALDIPTLICGPGHMDQGHKPDEYVSLEQLAECERLLGAIVAVLSSPEGEEGVRAEL</sequence>
<evidence type="ECO:0000256" key="7">
    <source>
        <dbReference type="ARBA" id="ARBA00022801"/>
    </source>
</evidence>
<dbReference type="GO" id="GO:0008777">
    <property type="term" value="F:acetylornithine deacetylase activity"/>
    <property type="evidence" value="ECO:0007669"/>
    <property type="project" value="TreeGrafter"/>
</dbReference>
<evidence type="ECO:0000259" key="10">
    <source>
        <dbReference type="Pfam" id="PF07687"/>
    </source>
</evidence>
<keyword evidence="7" id="KW-0378">Hydrolase</keyword>
<dbReference type="EMBL" id="LC066375">
    <property type="protein sequence ID" value="BAT27457.1"/>
    <property type="molecule type" value="Genomic_DNA"/>
</dbReference>
<evidence type="ECO:0000256" key="4">
    <source>
        <dbReference type="ARBA" id="ARBA00022571"/>
    </source>
</evidence>
<evidence type="ECO:0000256" key="1">
    <source>
        <dbReference type="ARBA" id="ARBA00001947"/>
    </source>
</evidence>
<protein>
    <submittedName>
        <fullName evidence="11">Acetylornithine deacetylase</fullName>
    </submittedName>
</protein>
<evidence type="ECO:0000256" key="8">
    <source>
        <dbReference type="ARBA" id="ARBA00022833"/>
    </source>
</evidence>
<feature type="domain" description="Peptidase M20 dimerisation" evidence="10">
    <location>
        <begin position="171"/>
        <end position="283"/>
    </location>
</feature>
<accession>A0A0N7KXP0</accession>
<keyword evidence="5" id="KW-0028">Amino-acid biosynthesis</keyword>
<dbReference type="AlphaFoldDB" id="A0A0N7KXP0"/>
<dbReference type="OrthoDB" id="9809784at2"/>
<evidence type="ECO:0000256" key="3">
    <source>
        <dbReference type="ARBA" id="ARBA00022490"/>
    </source>
</evidence>
<name>A0A0N7KXP0_9HYPH</name>
<evidence type="ECO:0000256" key="9">
    <source>
        <dbReference type="ARBA" id="ARBA00023285"/>
    </source>
</evidence>
<keyword evidence="6" id="KW-0479">Metal-binding</keyword>
<proteinExistence type="inferred from homology"/>
<dbReference type="Gene3D" id="3.40.630.10">
    <property type="entry name" value="Zn peptidases"/>
    <property type="match status" value="1"/>
</dbReference>
<dbReference type="PROSITE" id="PS00759">
    <property type="entry name" value="ARGE_DAPE_CPG2_2"/>
    <property type="match status" value="1"/>
</dbReference>
<dbReference type="NCBIfam" id="TIGR01892">
    <property type="entry name" value="AcOrn-deacetyl"/>
    <property type="match status" value="1"/>
</dbReference>
<dbReference type="GO" id="GO:0006526">
    <property type="term" value="P:L-arginine biosynthetic process"/>
    <property type="evidence" value="ECO:0007669"/>
    <property type="project" value="UniProtKB-KW"/>
</dbReference>
<comment type="similarity">
    <text evidence="2">Belongs to the peptidase M20A family. ArgE subfamily.</text>
</comment>